<feature type="region of interest" description="Disordered" evidence="6">
    <location>
        <begin position="167"/>
        <end position="223"/>
    </location>
</feature>
<dbReference type="SMART" id="SM00192">
    <property type="entry name" value="LDLa"/>
    <property type="match status" value="8"/>
</dbReference>
<dbReference type="PANTHER" id="PTHR24252:SF18">
    <property type="entry name" value="OVOCHYMASE 1"/>
    <property type="match status" value="1"/>
</dbReference>
<evidence type="ECO:0000256" key="6">
    <source>
        <dbReference type="SAM" id="MobiDB-lite"/>
    </source>
</evidence>
<evidence type="ECO:0000256" key="2">
    <source>
        <dbReference type="PROSITE-ProRule" id="PRU00124"/>
    </source>
</evidence>
<feature type="disulfide bond" evidence="2">
    <location>
        <begin position="1233"/>
        <end position="1248"/>
    </location>
</feature>
<dbReference type="PROSITE" id="PS00135">
    <property type="entry name" value="TRYPSIN_SER"/>
    <property type="match status" value="1"/>
</dbReference>
<proteinExistence type="predicted"/>
<dbReference type="CDD" id="cd00112">
    <property type="entry name" value="LDLa"/>
    <property type="match status" value="8"/>
</dbReference>
<evidence type="ECO:0000259" key="8">
    <source>
        <dbReference type="PROSITE" id="PS50287"/>
    </source>
</evidence>
<evidence type="ECO:0000313" key="10">
    <source>
        <dbReference type="Proteomes" id="UP001652700"/>
    </source>
</evidence>
<feature type="compositionally biased region" description="Polar residues" evidence="6">
    <location>
        <begin position="1127"/>
        <end position="1141"/>
    </location>
</feature>
<feature type="disulfide bond" evidence="2">
    <location>
        <begin position="1607"/>
        <end position="1625"/>
    </location>
</feature>
<feature type="coiled-coil region" evidence="5">
    <location>
        <begin position="231"/>
        <end position="258"/>
    </location>
</feature>
<evidence type="ECO:0000313" key="9">
    <source>
        <dbReference type="EnsemblMetazoa" id="XP_050508142.1"/>
    </source>
</evidence>
<feature type="domain" description="SRCR" evidence="8">
    <location>
        <begin position="1249"/>
        <end position="1305"/>
    </location>
</feature>
<dbReference type="PANTHER" id="PTHR24252">
    <property type="entry name" value="ACROSIN-RELATED"/>
    <property type="match status" value="1"/>
</dbReference>
<dbReference type="PROSITE" id="PS01209">
    <property type="entry name" value="LDLRA_1"/>
    <property type="match status" value="2"/>
</dbReference>
<dbReference type="Gene3D" id="4.10.400.10">
    <property type="entry name" value="Low-density Lipoprotein Receptor"/>
    <property type="match status" value="8"/>
</dbReference>
<feature type="disulfide bond" evidence="2">
    <location>
        <begin position="1065"/>
        <end position="1080"/>
    </location>
</feature>
<sequence length="1870" mass="211069">MDVQGIHEIETINYSPLQRKAALKIEEIKNCILTKPLNLCCLLFEKENTRFSKFCSDHKMLSSFSDVNLRGRRDLPKRSKSVVSTKQHIKYQPVRYIRPLDPYYYYYDSNFDQIEGPFEEYVYYQDYPPDWYYPTYKYYPKESGQRDRDNNHAASTYVNHVKKVLEPNDNFEKSSRNDNQNLKTFHSSVLTDNTKSGDENRKSSFLEELISPTDSKKSMKEDAIQTKGKIKNSKDINKKKLNENLQNYNNNLDNGHTEVDNPAADLNEAAINKDKFQTDDSKFIKLTDVNVKNNEDKPDKMDIPIKVTDDEDDNKGIQKSAEEFFEDRQVAMGRINNGAEIIQRFSSNSDNTKDTKDTNHDPRNRDKGEIPIATIEMQSNGQTMFNPCYNQVSQVPTSYKLVSTDGSTLFKIVASSTPKFSPYVVNPQVYPYMQSPYMIPQQVIPMNQQMQNAPLHVNGPAGQFYVCNPIAAQSSNGVNANNIVNMPGVEVRREATNLQDLLGSLPIPERPRNNGRASQVVCPVGYEACSDDSKCVPKHQFCDNEAHCSDGSDEMFCSCKERVGKLRTCDGYFDCPNGEDEFVCFGCNKDEFSCDDWSKFRKSTCIPIEQRCDGITQCEITGKDEEDCTVLTDNIGQQPLNKISNSIGFLHRNFKGKWFPTCFGPEIWAMEVCKVEAGPVSIFPKTHMVVTTNSYNGDFINVLPNNEVSLVKNCVQDRAAFVECPALFCGMRMNIKNPYRPHEVDISAENMLNDLERIANKHHGQHFDAKMFRLHSLHQKESDQKNEDQGPILGDSRVVGGDPSQPAAWPWLVSIYRNGVFHCGGVLIHESWIVTAAHCTDRYWQFYFEIQAGTLRRFSFAPMEQHRWAAIVISNEKYDRGTLKNDIALMKMSAPVRFNRYVRPLCLPSELTAGRDFTSGPAPGTICTTVGWGATIEHGADPDHVREVQVPILDICKHLDDRGGDEICAGLSEGGKDACQGDSGGPLMCRNPNNPNQWYLAGIVSHGEGCARPDEPGVYTKVGKYVGWIAENMVEDKFIPRFPLQHCPGYTCRSSNKCLPKKHHCDKIVDCLFGDDETECVVSFHNLFSNARNSEDNSVHTIEEELLADIIQESDNSTETAADIQDNGGSNNTNTNHQDQKNNTIVNETYFACESLLQLIPFQKKCNKIVDCEDGSDESHCKCVDYVRSHNPKAVCDGITDCHDLSDEQCVICLETEYYCRLSQKCINITQRCDGKADCSKGEDEWDCVALTNGKTISCDSDSRPELSMSGIISINHNGIWKPYCLNTTNKEPTIASNVCNILGFEEYTTYNNISVQNVPLSEIAIKASSNVEKLPRIDKVENDTQPLNKSSDDIRNKTCGGLFVRCSNVSLDSSVHNVHPDNVSDEVELYTAPWNAVIYCDGIYRCMGAILNSQWIVTSVNCFKGIIELNSHYVAVLLGKGKGTLPVKGPHEQTLRIVESQNIPRTDIVLLRTETRIVYSRYIKHLRLSLRRDGTRKEKCVAIGLHEDKAKYEFLWPIQQCEPGFRCFETKLKTECKDSRAWSGTIVCDSGSGWYPAAVYFEKEGLCGLSSVQKYTSVPYHKREMRVLMDQVSLNSDAPDCDGFRCALGECINKSKTCNGIPDCRGEEDEDWTLCYENEHLCHLTGECECGRTELKCKNKKCIPKSQFCDRKDDCGDFSDEPDVCDCRSYLQLTSPDKLCDGVVHCEDRSDEDPKICPCKSNSFQCVSVNMCVPNDMVCDEIEDCPNGEDEKICKNIVTVHNEPSNAGELVSNTGGLWHPGCFKQNYTKEELVKICDDLAYLGGTANQLNPPKNVHNVTALRPVIESFDMVWIRREKNNRLMLGLRTGNEPYVSFVPDNECFRLFLACL</sequence>
<dbReference type="Pfam" id="PF00089">
    <property type="entry name" value="Trypsin"/>
    <property type="match status" value="1"/>
</dbReference>
<dbReference type="GeneID" id="114327164"/>
<dbReference type="InterPro" id="IPR015420">
    <property type="entry name" value="Peptidase_S1A_nudel"/>
</dbReference>
<organism evidence="9 10">
    <name type="scientific">Diabrotica virgifera virgifera</name>
    <name type="common">western corn rootworm</name>
    <dbReference type="NCBI Taxonomy" id="50390"/>
    <lineage>
        <taxon>Eukaryota</taxon>
        <taxon>Metazoa</taxon>
        <taxon>Ecdysozoa</taxon>
        <taxon>Arthropoda</taxon>
        <taxon>Hexapoda</taxon>
        <taxon>Insecta</taxon>
        <taxon>Pterygota</taxon>
        <taxon>Neoptera</taxon>
        <taxon>Endopterygota</taxon>
        <taxon>Coleoptera</taxon>
        <taxon>Polyphaga</taxon>
        <taxon>Cucujiformia</taxon>
        <taxon>Chrysomeloidea</taxon>
        <taxon>Chrysomelidae</taxon>
        <taxon>Galerucinae</taxon>
        <taxon>Diabroticina</taxon>
        <taxon>Diabroticites</taxon>
        <taxon>Diabrotica</taxon>
    </lineage>
</organism>
<feature type="compositionally biased region" description="Basic and acidic residues" evidence="6">
    <location>
        <begin position="195"/>
        <end position="205"/>
    </location>
</feature>
<feature type="compositionally biased region" description="Basic and acidic residues" evidence="6">
    <location>
        <begin position="214"/>
        <end position="223"/>
    </location>
</feature>
<dbReference type="InterPro" id="IPR036055">
    <property type="entry name" value="LDL_receptor-like_sf"/>
</dbReference>
<evidence type="ECO:0000259" key="7">
    <source>
        <dbReference type="PROSITE" id="PS50240"/>
    </source>
</evidence>
<dbReference type="CDD" id="cd00190">
    <property type="entry name" value="Tryp_SPc"/>
    <property type="match status" value="1"/>
</dbReference>
<keyword evidence="5" id="KW-0175">Coiled coil</keyword>
<reference evidence="9" key="1">
    <citation type="submission" date="2025-05" db="UniProtKB">
        <authorList>
            <consortium name="EnsemblMetazoa"/>
        </authorList>
    </citation>
    <scope>IDENTIFICATION</scope>
</reference>
<dbReference type="InterPro" id="IPR009003">
    <property type="entry name" value="Peptidase_S1_PA"/>
</dbReference>
<keyword evidence="1 2" id="KW-1015">Disulfide bond</keyword>
<dbReference type="InterPro" id="IPR023415">
    <property type="entry name" value="LDLR_class-A_CS"/>
</dbReference>
<evidence type="ECO:0000256" key="1">
    <source>
        <dbReference type="ARBA" id="ARBA00023157"/>
    </source>
</evidence>
<dbReference type="SUPFAM" id="SSF50494">
    <property type="entry name" value="Trypsin-like serine proteases"/>
    <property type="match status" value="2"/>
</dbReference>
<dbReference type="InterPro" id="IPR001190">
    <property type="entry name" value="SRCR"/>
</dbReference>
<dbReference type="PROSITE" id="PS50287">
    <property type="entry name" value="SRCR_2"/>
    <property type="match status" value="1"/>
</dbReference>
<dbReference type="Gene3D" id="2.40.10.10">
    <property type="entry name" value="Trypsin-like serine proteases"/>
    <property type="match status" value="2"/>
</dbReference>
<evidence type="ECO:0000256" key="4">
    <source>
        <dbReference type="RuleBase" id="RU363034"/>
    </source>
</evidence>
<dbReference type="Pfam" id="PF09342">
    <property type="entry name" value="DUF1986"/>
    <property type="match status" value="1"/>
</dbReference>
<dbReference type="PROSITE" id="PS50240">
    <property type="entry name" value="TRYPSIN_DOM"/>
    <property type="match status" value="2"/>
</dbReference>
<feature type="disulfide bond" evidence="2">
    <location>
        <begin position="1658"/>
        <end position="1676"/>
    </location>
</feature>
<dbReference type="Pfam" id="PF00057">
    <property type="entry name" value="Ldl_recept_a"/>
    <property type="match status" value="4"/>
</dbReference>
<feature type="domain" description="Peptidase S1" evidence="7">
    <location>
        <begin position="1359"/>
        <end position="1839"/>
    </location>
</feature>
<feature type="compositionally biased region" description="Basic and acidic residues" evidence="6">
    <location>
        <begin position="167"/>
        <end position="176"/>
    </location>
</feature>
<feature type="region of interest" description="Disordered" evidence="6">
    <location>
        <begin position="1117"/>
        <end position="1141"/>
    </location>
</feature>
<evidence type="ECO:0000256" key="3">
    <source>
        <dbReference type="PROSITE-ProRule" id="PRU00196"/>
    </source>
</evidence>
<dbReference type="InterPro" id="IPR002172">
    <property type="entry name" value="LDrepeatLR_classA_rpt"/>
</dbReference>
<dbReference type="InterPro" id="IPR018114">
    <property type="entry name" value="TRYPSIN_HIS"/>
</dbReference>
<keyword evidence="10" id="KW-1185">Reference proteome</keyword>
<dbReference type="SUPFAM" id="SSF57424">
    <property type="entry name" value="LDL receptor-like module"/>
    <property type="match status" value="7"/>
</dbReference>
<feature type="disulfide bond" evidence="2">
    <location>
        <begin position="1651"/>
        <end position="1663"/>
    </location>
</feature>
<feature type="domain" description="Peptidase S1" evidence="7">
    <location>
        <begin position="798"/>
        <end position="1034"/>
    </location>
</feature>
<feature type="compositionally biased region" description="Basic and acidic residues" evidence="6">
    <location>
        <begin position="351"/>
        <end position="367"/>
    </location>
</feature>
<keyword evidence="4" id="KW-0645">Protease</keyword>
<dbReference type="InterPro" id="IPR001254">
    <property type="entry name" value="Trypsin_dom"/>
</dbReference>
<feature type="disulfide bond" evidence="2">
    <location>
        <begin position="542"/>
        <end position="557"/>
    </location>
</feature>
<dbReference type="PROSITE" id="PS00134">
    <property type="entry name" value="TRYPSIN_HIS"/>
    <property type="match status" value="1"/>
</dbReference>
<feature type="region of interest" description="Disordered" evidence="6">
    <location>
        <begin position="343"/>
        <end position="367"/>
    </location>
</feature>
<feature type="compositionally biased region" description="Polar residues" evidence="6">
    <location>
        <begin position="177"/>
        <end position="194"/>
    </location>
</feature>
<accession>A0ABM5KD76</accession>
<dbReference type="SMART" id="SM00020">
    <property type="entry name" value="Tryp_SPc"/>
    <property type="match status" value="1"/>
</dbReference>
<evidence type="ECO:0000256" key="5">
    <source>
        <dbReference type="SAM" id="Coils"/>
    </source>
</evidence>
<keyword evidence="4" id="KW-0378">Hydrolase</keyword>
<evidence type="ECO:0008006" key="11">
    <source>
        <dbReference type="Google" id="ProtNLM"/>
    </source>
</evidence>
<dbReference type="Proteomes" id="UP001652700">
    <property type="component" value="Unplaced"/>
</dbReference>
<dbReference type="PROSITE" id="PS50068">
    <property type="entry name" value="LDLRA_2"/>
    <property type="match status" value="8"/>
</dbReference>
<dbReference type="PRINTS" id="PR00261">
    <property type="entry name" value="LDLRECEPTOR"/>
</dbReference>
<keyword evidence="4" id="KW-0720">Serine protease</keyword>
<protein>
    <recommendedName>
        <fullName evidence="11">Serine protease nudel</fullName>
    </recommendedName>
</protein>
<dbReference type="RefSeq" id="XP_050508142.1">
    <property type="nucleotide sequence ID" value="XM_050652185.1"/>
</dbReference>
<comment type="caution">
    <text evidence="3">Lacks conserved residue(s) required for the propagation of feature annotation.</text>
</comment>
<feature type="disulfide bond" evidence="2">
    <location>
        <begin position="1740"/>
        <end position="1755"/>
    </location>
</feature>
<dbReference type="InterPro" id="IPR033116">
    <property type="entry name" value="TRYPSIN_SER"/>
</dbReference>
<dbReference type="InterPro" id="IPR043504">
    <property type="entry name" value="Peptidase_S1_PA_chymotrypsin"/>
</dbReference>
<dbReference type="EnsemblMetazoa" id="XM_050652185.1">
    <property type="protein sequence ID" value="XP_050508142.1"/>
    <property type="gene ID" value="LOC114327164"/>
</dbReference>
<name>A0ABM5KD76_DIAVI</name>